<evidence type="ECO:0000313" key="9">
    <source>
        <dbReference type="EMBL" id="GAA4543964.1"/>
    </source>
</evidence>
<feature type="transmembrane region" description="Helical" evidence="7">
    <location>
        <begin position="317"/>
        <end position="336"/>
    </location>
</feature>
<feature type="transmembrane region" description="Helical" evidence="7">
    <location>
        <begin position="380"/>
        <end position="403"/>
    </location>
</feature>
<feature type="transmembrane region" description="Helical" evidence="7">
    <location>
        <begin position="64"/>
        <end position="85"/>
    </location>
</feature>
<dbReference type="RefSeq" id="WP_345415379.1">
    <property type="nucleotide sequence ID" value="NZ_BAABGT010000028.1"/>
</dbReference>
<feature type="transmembrane region" description="Helical" evidence="7">
    <location>
        <begin position="121"/>
        <end position="141"/>
    </location>
</feature>
<dbReference type="InterPro" id="IPR020846">
    <property type="entry name" value="MFS_dom"/>
</dbReference>
<evidence type="ECO:0000313" key="10">
    <source>
        <dbReference type="Proteomes" id="UP001501598"/>
    </source>
</evidence>
<keyword evidence="4 7" id="KW-0812">Transmembrane</keyword>
<evidence type="ECO:0000256" key="4">
    <source>
        <dbReference type="ARBA" id="ARBA00022692"/>
    </source>
</evidence>
<gene>
    <name evidence="9" type="ORF">GCM10023175_21390</name>
</gene>
<keyword evidence="5 7" id="KW-1133">Transmembrane helix</keyword>
<feature type="transmembrane region" description="Helical" evidence="7">
    <location>
        <begin position="409"/>
        <end position="429"/>
    </location>
</feature>
<dbReference type="EMBL" id="BAABGT010000028">
    <property type="protein sequence ID" value="GAA4543964.1"/>
    <property type="molecule type" value="Genomic_DNA"/>
</dbReference>
<evidence type="ECO:0000256" key="5">
    <source>
        <dbReference type="ARBA" id="ARBA00022989"/>
    </source>
</evidence>
<sequence>MSDPTTTGTTPVLPVKNPRDARRAALGSYLGATLEYYDFVLYSTASALVFPAVFFSQVDPATGVVLSFLTLAVGYVVRPLGAILFGHFGDRLGRKKMLIVTMVLMGVASVGIGIVPSGAQVGPAAALVLVALRAVQGVAVGGEWAGASLMAMEHATARRRGLAGSIVASGGPSGAVLATLVFSLVSLMPAEDLLAWGWRIPFLASAVILVVALVVRAGVRESPEFTAVRDRRDTVRVPLVATLAQNWRSVLVIVLCALAPFFAQSVTATFGLRYAVANGNDQAAVLAMLTVSNLLTIVATIGSAALSDRFGRRPTMLVGYVAGGSLAWAALALLTVPNIGAVLLAFVILQPIVNATIAGPLAAFMAELFPVRTRFTGVGLSYQLASTLASGFAPLVATALVAASGGTTTLLATIMSVLALAGVVATLAARRLRVEDAAPPVAP</sequence>
<dbReference type="Proteomes" id="UP001501598">
    <property type="component" value="Unassembled WGS sequence"/>
</dbReference>
<feature type="transmembrane region" description="Helical" evidence="7">
    <location>
        <begin position="97"/>
        <end position="115"/>
    </location>
</feature>
<dbReference type="SUPFAM" id="SSF103473">
    <property type="entry name" value="MFS general substrate transporter"/>
    <property type="match status" value="1"/>
</dbReference>
<feature type="transmembrane region" description="Helical" evidence="7">
    <location>
        <begin position="162"/>
        <end position="188"/>
    </location>
</feature>
<comment type="subcellular location">
    <subcellularLocation>
        <location evidence="1">Cell membrane</location>
        <topology evidence="1">Multi-pass membrane protein</topology>
    </subcellularLocation>
</comment>
<feature type="transmembrane region" description="Helical" evidence="7">
    <location>
        <begin position="200"/>
        <end position="219"/>
    </location>
</feature>
<accession>A0ABP8RNX8</accession>
<dbReference type="InterPro" id="IPR005829">
    <property type="entry name" value="Sugar_transporter_CS"/>
</dbReference>
<dbReference type="PANTHER" id="PTHR43045:SF1">
    <property type="entry name" value="SHIKIMATE TRANSPORTER"/>
    <property type="match status" value="1"/>
</dbReference>
<feature type="transmembrane region" description="Helical" evidence="7">
    <location>
        <begin position="239"/>
        <end position="263"/>
    </location>
</feature>
<evidence type="ECO:0000256" key="7">
    <source>
        <dbReference type="SAM" id="Phobius"/>
    </source>
</evidence>
<dbReference type="PROSITE" id="PS00216">
    <property type="entry name" value="SUGAR_TRANSPORT_1"/>
    <property type="match status" value="1"/>
</dbReference>
<dbReference type="InterPro" id="IPR036259">
    <property type="entry name" value="MFS_trans_sf"/>
</dbReference>
<evidence type="ECO:0000259" key="8">
    <source>
        <dbReference type="PROSITE" id="PS50850"/>
    </source>
</evidence>
<keyword evidence="6 7" id="KW-0472">Membrane</keyword>
<proteinExistence type="predicted"/>
<feature type="domain" description="Major facilitator superfamily (MFS) profile" evidence="8">
    <location>
        <begin position="24"/>
        <end position="433"/>
    </location>
</feature>
<evidence type="ECO:0000256" key="3">
    <source>
        <dbReference type="ARBA" id="ARBA00022475"/>
    </source>
</evidence>
<keyword evidence="10" id="KW-1185">Reference proteome</keyword>
<feature type="transmembrane region" description="Helical" evidence="7">
    <location>
        <begin position="283"/>
        <end position="305"/>
    </location>
</feature>
<dbReference type="InterPro" id="IPR011701">
    <property type="entry name" value="MFS"/>
</dbReference>
<evidence type="ECO:0000256" key="2">
    <source>
        <dbReference type="ARBA" id="ARBA00022448"/>
    </source>
</evidence>
<dbReference type="PROSITE" id="PS50850">
    <property type="entry name" value="MFS"/>
    <property type="match status" value="1"/>
</dbReference>
<dbReference type="Pfam" id="PF07690">
    <property type="entry name" value="MFS_1"/>
    <property type="match status" value="1"/>
</dbReference>
<comment type="caution">
    <text evidence="9">The sequence shown here is derived from an EMBL/GenBank/DDBJ whole genome shotgun (WGS) entry which is preliminary data.</text>
</comment>
<reference evidence="10" key="1">
    <citation type="journal article" date="2019" name="Int. J. Syst. Evol. Microbiol.">
        <title>The Global Catalogue of Microorganisms (GCM) 10K type strain sequencing project: providing services to taxonomists for standard genome sequencing and annotation.</title>
        <authorList>
            <consortium name="The Broad Institute Genomics Platform"/>
            <consortium name="The Broad Institute Genome Sequencing Center for Infectious Disease"/>
            <person name="Wu L."/>
            <person name="Ma J."/>
        </authorList>
    </citation>
    <scope>NUCLEOTIDE SEQUENCE [LARGE SCALE GENOMIC DNA]</scope>
    <source>
        <strain evidence="10">JCM 17906</strain>
    </source>
</reference>
<keyword evidence="2" id="KW-0813">Transport</keyword>
<name>A0ABP8RNX8_9PSEU</name>
<organism evidence="9 10">
    <name type="scientific">Pseudonocardia xishanensis</name>
    <dbReference type="NCBI Taxonomy" id="630995"/>
    <lineage>
        <taxon>Bacteria</taxon>
        <taxon>Bacillati</taxon>
        <taxon>Actinomycetota</taxon>
        <taxon>Actinomycetes</taxon>
        <taxon>Pseudonocardiales</taxon>
        <taxon>Pseudonocardiaceae</taxon>
        <taxon>Pseudonocardia</taxon>
    </lineage>
</organism>
<keyword evidence="3" id="KW-1003">Cell membrane</keyword>
<evidence type="ECO:0000256" key="1">
    <source>
        <dbReference type="ARBA" id="ARBA00004651"/>
    </source>
</evidence>
<dbReference type="PANTHER" id="PTHR43045">
    <property type="entry name" value="SHIKIMATE TRANSPORTER"/>
    <property type="match status" value="1"/>
</dbReference>
<evidence type="ECO:0000256" key="6">
    <source>
        <dbReference type="ARBA" id="ARBA00023136"/>
    </source>
</evidence>
<dbReference type="Gene3D" id="1.20.1250.20">
    <property type="entry name" value="MFS general substrate transporter like domains"/>
    <property type="match status" value="2"/>
</dbReference>
<protein>
    <submittedName>
        <fullName evidence="9">MFS transporter</fullName>
    </submittedName>
</protein>
<feature type="transmembrane region" description="Helical" evidence="7">
    <location>
        <begin position="342"/>
        <end position="368"/>
    </location>
</feature>